<dbReference type="InterPro" id="IPR036390">
    <property type="entry name" value="WH_DNA-bd_sf"/>
</dbReference>
<dbReference type="PANTHER" id="PTHR11746">
    <property type="entry name" value="O-METHYLTRANSFERASE"/>
    <property type="match status" value="1"/>
</dbReference>
<gene>
    <name evidence="7" type="ORF">CURHAP_LOCUS25616</name>
</gene>
<feature type="active site" description="Proton acceptor" evidence="4">
    <location>
        <position position="262"/>
    </location>
</feature>
<protein>
    <recommendedName>
        <fullName evidence="9">O-methyltransferase domain-containing protein</fullName>
    </recommendedName>
</protein>
<evidence type="ECO:0000256" key="2">
    <source>
        <dbReference type="ARBA" id="ARBA00022679"/>
    </source>
</evidence>
<dbReference type="FunFam" id="1.10.10.10:FF:000357">
    <property type="entry name" value="Caffeic acid 3-O-methyltransferase"/>
    <property type="match status" value="1"/>
</dbReference>
<evidence type="ECO:0000313" key="7">
    <source>
        <dbReference type="EMBL" id="CAB4276510.1"/>
    </source>
</evidence>
<dbReference type="Proteomes" id="UP000507222">
    <property type="component" value="Unassembled WGS sequence"/>
</dbReference>
<dbReference type="PROSITE" id="PS51683">
    <property type="entry name" value="SAM_OMT_II"/>
    <property type="match status" value="1"/>
</dbReference>
<dbReference type="InterPro" id="IPR029063">
    <property type="entry name" value="SAM-dependent_MTases_sf"/>
</dbReference>
<dbReference type="SUPFAM" id="SSF46785">
    <property type="entry name" value="Winged helix' DNA-binding domain"/>
    <property type="match status" value="1"/>
</dbReference>
<evidence type="ECO:0000256" key="3">
    <source>
        <dbReference type="ARBA" id="ARBA00022691"/>
    </source>
</evidence>
<keyword evidence="1" id="KW-0489">Methyltransferase</keyword>
<organism evidence="7 8">
    <name type="scientific">Prunus armeniaca</name>
    <name type="common">Apricot</name>
    <name type="synonym">Armeniaca vulgaris</name>
    <dbReference type="NCBI Taxonomy" id="36596"/>
    <lineage>
        <taxon>Eukaryota</taxon>
        <taxon>Viridiplantae</taxon>
        <taxon>Streptophyta</taxon>
        <taxon>Embryophyta</taxon>
        <taxon>Tracheophyta</taxon>
        <taxon>Spermatophyta</taxon>
        <taxon>Magnoliopsida</taxon>
        <taxon>eudicotyledons</taxon>
        <taxon>Gunneridae</taxon>
        <taxon>Pentapetalae</taxon>
        <taxon>rosids</taxon>
        <taxon>fabids</taxon>
        <taxon>Rosales</taxon>
        <taxon>Rosaceae</taxon>
        <taxon>Amygdaloideae</taxon>
        <taxon>Amygdaleae</taxon>
        <taxon>Prunus</taxon>
    </lineage>
</organism>
<name>A0A6J5UJ02_PRUAR</name>
<accession>A0A6J5UJ02</accession>
<evidence type="ECO:0008006" key="9">
    <source>
        <dbReference type="Google" id="ProtNLM"/>
    </source>
</evidence>
<evidence type="ECO:0000256" key="4">
    <source>
        <dbReference type="PIRSR" id="PIRSR005739-1"/>
    </source>
</evidence>
<dbReference type="InterPro" id="IPR012967">
    <property type="entry name" value="COMT_dimerisation"/>
</dbReference>
<dbReference type="InterPro" id="IPR016461">
    <property type="entry name" value="COMT-like"/>
</dbReference>
<dbReference type="InterPro" id="IPR036388">
    <property type="entry name" value="WH-like_DNA-bd_sf"/>
</dbReference>
<evidence type="ECO:0000313" key="8">
    <source>
        <dbReference type="Proteomes" id="UP000507222"/>
    </source>
</evidence>
<dbReference type="EMBL" id="CAEKDK010000004">
    <property type="protein sequence ID" value="CAB4276510.1"/>
    <property type="molecule type" value="Genomic_DNA"/>
</dbReference>
<dbReference type="AlphaFoldDB" id="A0A6J5UJ02"/>
<reference evidence="7 8" key="1">
    <citation type="submission" date="2020-05" db="EMBL/GenBank/DDBJ databases">
        <authorList>
            <person name="Campoy J."/>
            <person name="Schneeberger K."/>
            <person name="Spophaly S."/>
        </authorList>
    </citation>
    <scope>NUCLEOTIDE SEQUENCE [LARGE SCALE GENOMIC DNA]</scope>
    <source>
        <strain evidence="7">PruArmRojPasFocal</strain>
    </source>
</reference>
<dbReference type="GO" id="GO:0046983">
    <property type="term" value="F:protein dimerization activity"/>
    <property type="evidence" value="ECO:0007669"/>
    <property type="project" value="InterPro"/>
</dbReference>
<evidence type="ECO:0000256" key="1">
    <source>
        <dbReference type="ARBA" id="ARBA00022603"/>
    </source>
</evidence>
<feature type="domain" description="O-methyltransferase dimerisation" evidence="6">
    <location>
        <begin position="17"/>
        <end position="102"/>
    </location>
</feature>
<dbReference type="InterPro" id="IPR001077">
    <property type="entry name" value="COMT_C"/>
</dbReference>
<dbReference type="Pfam" id="PF00891">
    <property type="entry name" value="Methyltransf_2"/>
    <property type="match status" value="1"/>
</dbReference>
<dbReference type="GO" id="GO:0008171">
    <property type="term" value="F:O-methyltransferase activity"/>
    <property type="evidence" value="ECO:0007669"/>
    <property type="project" value="InterPro"/>
</dbReference>
<evidence type="ECO:0000259" key="6">
    <source>
        <dbReference type="Pfam" id="PF08100"/>
    </source>
</evidence>
<evidence type="ECO:0000259" key="5">
    <source>
        <dbReference type="Pfam" id="PF00891"/>
    </source>
</evidence>
<dbReference type="Gene3D" id="3.40.50.150">
    <property type="entry name" value="Vaccinia Virus protein VP39"/>
    <property type="match status" value="1"/>
</dbReference>
<dbReference type="SUPFAM" id="SSF53335">
    <property type="entry name" value="S-adenosyl-L-methionine-dependent methyltransferases"/>
    <property type="match status" value="1"/>
</dbReference>
<dbReference type="Gene3D" id="1.10.10.10">
    <property type="entry name" value="Winged helix-like DNA-binding domain superfamily/Winged helix DNA-binding domain"/>
    <property type="match status" value="1"/>
</dbReference>
<feature type="domain" description="O-methyltransferase C-terminal" evidence="5">
    <location>
        <begin position="134"/>
        <end position="336"/>
    </location>
</feature>
<dbReference type="GO" id="GO:0032259">
    <property type="term" value="P:methylation"/>
    <property type="evidence" value="ECO:0007669"/>
    <property type="project" value="UniProtKB-KW"/>
</dbReference>
<sequence length="361" mass="40175">MENQRSLENIISARSLINFIPIQMTLKAAIELNVFSIIAKSGPASHLTAKEIASQIPTSNPNAAGNLERILRLLAAHSLLSTTLKPCPNDETLQERAYGLTNETLCLVPDENGVSLAPFIILNSELEIVKSLYMLKDTVLEPDCLPFCKAHGITIYEYMSKKPEMSQLFNKSMAEISNLNFSEVLKVYKGFEEVKELMDVGGGIGTSMSKVVSMYPHIHGINFDLPNVVAQAPTYQGVNHVGGNMFETIPDAQSIMLKWVLHNWGDDQCKKVLRNCWEALPKSGKLIVVEFAIPEEFERTKAVLNIVTLDITMMACPGGKERTTTEFANLAKHVGFVETKFFPISYGIYVLEFLKIEEARD</sequence>
<proteinExistence type="predicted"/>
<dbReference type="PIRSF" id="PIRSF005739">
    <property type="entry name" value="O-mtase"/>
    <property type="match status" value="1"/>
</dbReference>
<keyword evidence="2" id="KW-0808">Transferase</keyword>
<keyword evidence="3" id="KW-0949">S-adenosyl-L-methionine</keyword>
<dbReference type="Pfam" id="PF08100">
    <property type="entry name" value="Dimerisation"/>
    <property type="match status" value="1"/>
</dbReference>